<evidence type="ECO:0000313" key="3">
    <source>
        <dbReference type="Proteomes" id="UP000319908"/>
    </source>
</evidence>
<evidence type="ECO:0000313" key="2">
    <source>
        <dbReference type="EMBL" id="TWU10933.1"/>
    </source>
</evidence>
<dbReference type="Gene3D" id="2.160.20.10">
    <property type="entry name" value="Single-stranded right-handed beta-helix, Pectin lyase-like"/>
    <property type="match status" value="2"/>
</dbReference>
<dbReference type="InterPro" id="IPR012334">
    <property type="entry name" value="Pectin_lyas_fold"/>
</dbReference>
<dbReference type="InterPro" id="IPR006626">
    <property type="entry name" value="PbH1"/>
</dbReference>
<keyword evidence="3" id="KW-1185">Reference proteome</keyword>
<dbReference type="SUPFAM" id="SSF51126">
    <property type="entry name" value="Pectin lyase-like"/>
    <property type="match status" value="1"/>
</dbReference>
<feature type="domain" description="Right handed beta helix" evidence="1">
    <location>
        <begin position="368"/>
        <end position="532"/>
    </location>
</feature>
<dbReference type="PANTHER" id="PTHR36453:SF1">
    <property type="entry name" value="RIGHT HANDED BETA HELIX DOMAIN-CONTAINING PROTEIN"/>
    <property type="match status" value="1"/>
</dbReference>
<accession>A0A5C6BFL1</accession>
<reference evidence="2 3" key="1">
    <citation type="journal article" date="2020" name="Antonie Van Leeuwenhoek">
        <title>Rhodopirellula heiligendammensis sp. nov., Rhodopirellula pilleata sp. nov., and Rhodopirellula solitaria sp. nov. isolated from natural or artificial marine surfaces in Northern Germany and California, USA, and emended description of the genus Rhodopirellula.</title>
        <authorList>
            <person name="Kallscheuer N."/>
            <person name="Wiegand S."/>
            <person name="Jogler M."/>
            <person name="Boedeker C."/>
            <person name="Peeters S.H."/>
            <person name="Rast P."/>
            <person name="Heuer A."/>
            <person name="Jetten M.S.M."/>
            <person name="Rohde M."/>
            <person name="Jogler C."/>
        </authorList>
    </citation>
    <scope>NUCLEOTIDE SEQUENCE [LARGE SCALE GENOMIC DNA]</scope>
    <source>
        <strain evidence="2 3">Poly21</strain>
    </source>
</reference>
<name>A0A5C6BFL1_9BACT</name>
<dbReference type="AlphaFoldDB" id="A0A5C6BFL1"/>
<dbReference type="EMBL" id="SJPU01000003">
    <property type="protein sequence ID" value="TWU10933.1"/>
    <property type="molecule type" value="Genomic_DNA"/>
</dbReference>
<proteinExistence type="predicted"/>
<dbReference type="PANTHER" id="PTHR36453">
    <property type="entry name" value="SECRETED PROTEIN-RELATED"/>
    <property type="match status" value="1"/>
</dbReference>
<gene>
    <name evidence="2" type="ORF">Poly21_48390</name>
</gene>
<evidence type="ECO:0000259" key="1">
    <source>
        <dbReference type="Pfam" id="PF13229"/>
    </source>
</evidence>
<dbReference type="SMART" id="SM00710">
    <property type="entry name" value="PbH1"/>
    <property type="match status" value="7"/>
</dbReference>
<organism evidence="2 3">
    <name type="scientific">Allorhodopirellula heiligendammensis</name>
    <dbReference type="NCBI Taxonomy" id="2714739"/>
    <lineage>
        <taxon>Bacteria</taxon>
        <taxon>Pseudomonadati</taxon>
        <taxon>Planctomycetota</taxon>
        <taxon>Planctomycetia</taxon>
        <taxon>Pirellulales</taxon>
        <taxon>Pirellulaceae</taxon>
        <taxon>Allorhodopirellula</taxon>
    </lineage>
</organism>
<protein>
    <recommendedName>
        <fullName evidence="1">Right handed beta helix domain-containing protein</fullName>
    </recommendedName>
</protein>
<dbReference type="Pfam" id="PF13229">
    <property type="entry name" value="Beta_helix"/>
    <property type="match status" value="1"/>
</dbReference>
<dbReference type="InterPro" id="IPR039448">
    <property type="entry name" value="Beta_helix"/>
</dbReference>
<sequence length="912" mass="101144">MLSTGIIVGDVTRHERDRPNDSNVVSDMPKFSGPNANVGPNADVHALISFALLAVFLWLGSTANAERVLRVSPDGTLRSIAEARDKIRQLDVGEAVRVIISEGTYPIESATVFTAEDSGTAEAPVTYEAAPGARPVISGGRVIDGFEVQADGTWTAHIDPEWQFEQLWVNDRRAVRAREPDAFFYYLRNARERNEETQGGNSKTIARQTLIADPNDLSTLGNLSETELARVQILLFHKWDNTRKFLDGVDVDAGKLSTSGRQMKSWNPLTKDTGYVLENYRTAMDEPGEWFLEERGTLHYLPRPGERPEEAIVIAPVADKLIEIAGDAAAGEFVEHLTFRGINFQHTGWQTPPQGFEPTQAAASIEAAVQIDGCRHVTFEDCEIGHVATYGLWFRKGCRDCLVTHCDLYDLGAGGIRIGETGIAADKDERTSRITIDNNFIRHGGRIFPCAVGIWVGQSGDNVVTHNEIADLYYTGISVGWRWGYAESLSVRNRIEFNHIHHLGWGWLSDMGGVYTLGPSAGTSVSHNVIHDILAWGYGGWGLYNDEGSTGIVMENNLVYRTKSGGYHQHYGRENIIRNNILAYAREYQVRRTRVEDHLSFTLERNIITWDSGELFHGAWTDGNVALNHNLYWRTDGQPIDFGGMTFAEWQATGKDAGSIVADPLFVDAKRDDFRLEKNSPAAKIGFVPFDASQAGVYGDPDWVAKAKRMTFPEMQTPPPTPVLAFAEDFEAGELPVATSISQDARRPGIEIVETSTAQSGRFALRMTDAPELSRRYFPMFVIAPAHREGISDCEFSIKLGPGAVFQHEWRDKSQPYRTGPSLWIENNQLRVGSHELLQLPVDAWIKFEIAAPLGDAAGTWDLTVTLPNAQPRRFAALANGSEDWHALDWLGFVSQADADAVVWIDDLQVGN</sequence>
<dbReference type="Proteomes" id="UP000319908">
    <property type="component" value="Unassembled WGS sequence"/>
</dbReference>
<dbReference type="InterPro" id="IPR011050">
    <property type="entry name" value="Pectin_lyase_fold/virulence"/>
</dbReference>
<comment type="caution">
    <text evidence="2">The sequence shown here is derived from an EMBL/GenBank/DDBJ whole genome shotgun (WGS) entry which is preliminary data.</text>
</comment>